<keyword evidence="7" id="KW-1185">Reference proteome</keyword>
<comment type="subcellular location">
    <subcellularLocation>
        <location evidence="3">Nucleus</location>
    </subcellularLocation>
</comment>
<dbReference type="GO" id="GO:0005634">
    <property type="term" value="C:nucleus"/>
    <property type="evidence" value="ECO:0007669"/>
    <property type="project" value="UniProtKB-SubCell"/>
</dbReference>
<keyword evidence="3" id="KW-0539">Nucleus</keyword>
<keyword evidence="1 3" id="KW-0238">DNA-binding</keyword>
<dbReference type="OrthoDB" id="6159439at2759"/>
<dbReference type="PANTHER" id="PTHR24324">
    <property type="entry name" value="HOMEOBOX PROTEIN HHEX"/>
    <property type="match status" value="1"/>
</dbReference>
<evidence type="ECO:0000259" key="5">
    <source>
        <dbReference type="Pfam" id="PF00046"/>
    </source>
</evidence>
<dbReference type="HOGENOM" id="CLU_2146948_0_0_1"/>
<protein>
    <recommendedName>
        <fullName evidence="5">Homeobox domain-containing protein</fullName>
    </recommendedName>
</protein>
<dbReference type="GO" id="GO:0006357">
    <property type="term" value="P:regulation of transcription by RNA polymerase II"/>
    <property type="evidence" value="ECO:0007669"/>
    <property type="project" value="TreeGrafter"/>
</dbReference>
<dbReference type="AlphaFoldDB" id="N1QB16"/>
<accession>N1QB16</accession>
<evidence type="ECO:0000256" key="2">
    <source>
        <dbReference type="ARBA" id="ARBA00023155"/>
    </source>
</evidence>
<gene>
    <name evidence="6" type="ORF">MYCFIDRAFT_76128</name>
</gene>
<evidence type="ECO:0000256" key="1">
    <source>
        <dbReference type="ARBA" id="ARBA00023125"/>
    </source>
</evidence>
<feature type="region of interest" description="Disordered" evidence="4">
    <location>
        <begin position="1"/>
        <end position="53"/>
    </location>
</feature>
<feature type="domain" description="Homeobox" evidence="5">
    <location>
        <begin position="42"/>
        <end position="86"/>
    </location>
</feature>
<evidence type="ECO:0000256" key="4">
    <source>
        <dbReference type="SAM" id="MobiDB-lite"/>
    </source>
</evidence>
<evidence type="ECO:0000313" key="6">
    <source>
        <dbReference type="EMBL" id="EME88302.1"/>
    </source>
</evidence>
<keyword evidence="2 3" id="KW-0371">Homeobox</keyword>
<dbReference type="GO" id="GO:0030154">
    <property type="term" value="P:cell differentiation"/>
    <property type="evidence" value="ECO:0007669"/>
    <property type="project" value="TreeGrafter"/>
</dbReference>
<dbReference type="Proteomes" id="UP000016932">
    <property type="component" value="Unassembled WGS sequence"/>
</dbReference>
<dbReference type="KEGG" id="pfj:MYCFIDRAFT_76128"/>
<sequence>MDGSTASSNLPYSSNTPHALDSSTSDTDGATQQSFDNRSFCRQKRRRTSPQDQMILEAAYKNDPKPDKAARLELVKQTSLGEKEVQEKRVIATTQPFCEVHAASGASSTKTA</sequence>
<dbReference type="Pfam" id="PF00046">
    <property type="entry name" value="Homeodomain"/>
    <property type="match status" value="1"/>
</dbReference>
<dbReference type="eggNOG" id="KOG0490">
    <property type="taxonomic scope" value="Eukaryota"/>
</dbReference>
<dbReference type="SUPFAM" id="SSF46689">
    <property type="entry name" value="Homeodomain-like"/>
    <property type="match status" value="1"/>
</dbReference>
<dbReference type="PANTHER" id="PTHR24324:SF9">
    <property type="entry name" value="HOMEOBOX DOMAIN-CONTAINING PROTEIN"/>
    <property type="match status" value="1"/>
</dbReference>
<dbReference type="GO" id="GO:0000978">
    <property type="term" value="F:RNA polymerase II cis-regulatory region sequence-specific DNA binding"/>
    <property type="evidence" value="ECO:0007669"/>
    <property type="project" value="TreeGrafter"/>
</dbReference>
<dbReference type="GeneID" id="19341178"/>
<dbReference type="EMBL" id="KB446555">
    <property type="protein sequence ID" value="EME88302.1"/>
    <property type="molecule type" value="Genomic_DNA"/>
</dbReference>
<dbReference type="VEuPathDB" id="FungiDB:MYCFIDRAFT_76128"/>
<organism evidence="6 7">
    <name type="scientific">Pseudocercospora fijiensis (strain CIRAD86)</name>
    <name type="common">Black leaf streak disease fungus</name>
    <name type="synonym">Mycosphaerella fijiensis</name>
    <dbReference type="NCBI Taxonomy" id="383855"/>
    <lineage>
        <taxon>Eukaryota</taxon>
        <taxon>Fungi</taxon>
        <taxon>Dikarya</taxon>
        <taxon>Ascomycota</taxon>
        <taxon>Pezizomycotina</taxon>
        <taxon>Dothideomycetes</taxon>
        <taxon>Dothideomycetidae</taxon>
        <taxon>Mycosphaerellales</taxon>
        <taxon>Mycosphaerellaceae</taxon>
        <taxon>Pseudocercospora</taxon>
    </lineage>
</organism>
<dbReference type="InterPro" id="IPR009057">
    <property type="entry name" value="Homeodomain-like_sf"/>
</dbReference>
<evidence type="ECO:0000313" key="7">
    <source>
        <dbReference type="Proteomes" id="UP000016932"/>
    </source>
</evidence>
<dbReference type="RefSeq" id="XP_007920435.1">
    <property type="nucleotide sequence ID" value="XM_007922244.1"/>
</dbReference>
<feature type="compositionally biased region" description="Polar residues" evidence="4">
    <location>
        <begin position="1"/>
        <end position="37"/>
    </location>
</feature>
<evidence type="ECO:0000256" key="3">
    <source>
        <dbReference type="RuleBase" id="RU000682"/>
    </source>
</evidence>
<name>N1QB16_PSEFD</name>
<dbReference type="InterPro" id="IPR001356">
    <property type="entry name" value="HD"/>
</dbReference>
<reference evidence="6 7" key="1">
    <citation type="journal article" date="2012" name="PLoS Pathog.">
        <title>Diverse lifestyles and strategies of plant pathogenesis encoded in the genomes of eighteen Dothideomycetes fungi.</title>
        <authorList>
            <person name="Ohm R.A."/>
            <person name="Feau N."/>
            <person name="Henrissat B."/>
            <person name="Schoch C.L."/>
            <person name="Horwitz B.A."/>
            <person name="Barry K.W."/>
            <person name="Condon B.J."/>
            <person name="Copeland A.C."/>
            <person name="Dhillon B."/>
            <person name="Glaser F."/>
            <person name="Hesse C.N."/>
            <person name="Kosti I."/>
            <person name="LaButti K."/>
            <person name="Lindquist E.A."/>
            <person name="Lucas S."/>
            <person name="Salamov A.A."/>
            <person name="Bradshaw R.E."/>
            <person name="Ciuffetti L."/>
            <person name="Hamelin R.C."/>
            <person name="Kema G.H.J."/>
            <person name="Lawrence C."/>
            <person name="Scott J.A."/>
            <person name="Spatafora J.W."/>
            <person name="Turgeon B.G."/>
            <person name="de Wit P.J.G.M."/>
            <person name="Zhong S."/>
            <person name="Goodwin S.B."/>
            <person name="Grigoriev I.V."/>
        </authorList>
    </citation>
    <scope>NUCLEOTIDE SEQUENCE [LARGE SCALE GENOMIC DNA]</scope>
    <source>
        <strain evidence="6 7">CIRAD86</strain>
    </source>
</reference>
<dbReference type="STRING" id="383855.N1QB16"/>
<proteinExistence type="predicted"/>
<dbReference type="Gene3D" id="1.10.10.60">
    <property type="entry name" value="Homeodomain-like"/>
    <property type="match status" value="1"/>
</dbReference>
<dbReference type="InterPro" id="IPR051000">
    <property type="entry name" value="Homeobox_DNA-bind_prot"/>
</dbReference>